<dbReference type="OrthoDB" id="3366823at2759"/>
<comment type="similarity">
    <text evidence="2">Belongs to the cytochrome P450 family.</text>
</comment>
<comment type="caution">
    <text evidence="8">The sequence shown here is derived from an EMBL/GenBank/DDBJ whole genome shotgun (WGS) entry which is preliminary data.</text>
</comment>
<evidence type="ECO:0000256" key="5">
    <source>
        <dbReference type="ARBA" id="ARBA00023004"/>
    </source>
</evidence>
<organism evidence="8 9">
    <name type="scientific">Penicillium cinerascens</name>
    <dbReference type="NCBI Taxonomy" id="70096"/>
    <lineage>
        <taxon>Eukaryota</taxon>
        <taxon>Fungi</taxon>
        <taxon>Dikarya</taxon>
        <taxon>Ascomycota</taxon>
        <taxon>Pezizomycotina</taxon>
        <taxon>Eurotiomycetes</taxon>
        <taxon>Eurotiomycetidae</taxon>
        <taxon>Eurotiales</taxon>
        <taxon>Aspergillaceae</taxon>
        <taxon>Penicillium</taxon>
    </lineage>
</organism>
<evidence type="ECO:0000256" key="7">
    <source>
        <dbReference type="SAM" id="Phobius"/>
    </source>
</evidence>
<evidence type="ECO:0000256" key="2">
    <source>
        <dbReference type="ARBA" id="ARBA00010617"/>
    </source>
</evidence>
<reference evidence="8" key="2">
    <citation type="journal article" date="2023" name="IMA Fungus">
        <title>Comparative genomic study of the Penicillium genus elucidates a diverse pangenome and 15 lateral gene transfer events.</title>
        <authorList>
            <person name="Petersen C."/>
            <person name="Sorensen T."/>
            <person name="Nielsen M.R."/>
            <person name="Sondergaard T.E."/>
            <person name="Sorensen J.L."/>
            <person name="Fitzpatrick D.A."/>
            <person name="Frisvad J.C."/>
            <person name="Nielsen K.L."/>
        </authorList>
    </citation>
    <scope>NUCLEOTIDE SEQUENCE</scope>
    <source>
        <strain evidence="8">IBT 15544</strain>
    </source>
</reference>
<dbReference type="GeneID" id="83181535"/>
<dbReference type="RefSeq" id="XP_058306483.1">
    <property type="nucleotide sequence ID" value="XM_058454234.1"/>
</dbReference>
<dbReference type="PANTHER" id="PTHR47582:SF1">
    <property type="entry name" value="P450, PUTATIVE (EUROFUNG)-RELATED"/>
    <property type="match status" value="1"/>
</dbReference>
<keyword evidence="4" id="KW-0560">Oxidoreductase</keyword>
<keyword evidence="7" id="KW-0812">Transmembrane</keyword>
<dbReference type="InterPro" id="IPR053007">
    <property type="entry name" value="CYP450_monoxygenase_sec-met"/>
</dbReference>
<keyword evidence="5 6" id="KW-0408">Iron</keyword>
<evidence type="ECO:0000313" key="9">
    <source>
        <dbReference type="Proteomes" id="UP001150904"/>
    </source>
</evidence>
<evidence type="ECO:0000256" key="6">
    <source>
        <dbReference type="PIRSR" id="PIRSR602403-1"/>
    </source>
</evidence>
<reference evidence="8" key="1">
    <citation type="submission" date="2022-12" db="EMBL/GenBank/DDBJ databases">
        <authorList>
            <person name="Petersen C."/>
        </authorList>
    </citation>
    <scope>NUCLEOTIDE SEQUENCE</scope>
    <source>
        <strain evidence="8">IBT 15544</strain>
    </source>
</reference>
<dbReference type="InterPro" id="IPR001128">
    <property type="entry name" value="Cyt_P450"/>
</dbReference>
<protein>
    <recommendedName>
        <fullName evidence="10">Cytochrome P450</fullName>
    </recommendedName>
</protein>
<dbReference type="GO" id="GO:0043386">
    <property type="term" value="P:mycotoxin biosynthetic process"/>
    <property type="evidence" value="ECO:0007669"/>
    <property type="project" value="UniProtKB-ARBA"/>
</dbReference>
<dbReference type="Gene3D" id="1.10.630.10">
    <property type="entry name" value="Cytochrome P450"/>
    <property type="match status" value="1"/>
</dbReference>
<dbReference type="EMBL" id="JAPQKR010000014">
    <property type="protein sequence ID" value="KAJ5198055.1"/>
    <property type="molecule type" value="Genomic_DNA"/>
</dbReference>
<comment type="cofactor">
    <cofactor evidence="1 6">
        <name>heme</name>
        <dbReference type="ChEBI" id="CHEBI:30413"/>
    </cofactor>
</comment>
<dbReference type="AlphaFoldDB" id="A0A9W9MD43"/>
<dbReference type="GO" id="GO:0020037">
    <property type="term" value="F:heme binding"/>
    <property type="evidence" value="ECO:0007669"/>
    <property type="project" value="InterPro"/>
</dbReference>
<dbReference type="Pfam" id="PF00067">
    <property type="entry name" value="p450"/>
    <property type="match status" value="1"/>
</dbReference>
<dbReference type="SUPFAM" id="SSF48264">
    <property type="entry name" value="Cytochrome P450"/>
    <property type="match status" value="1"/>
</dbReference>
<evidence type="ECO:0000313" key="8">
    <source>
        <dbReference type="EMBL" id="KAJ5198055.1"/>
    </source>
</evidence>
<feature type="binding site" description="axial binding residue" evidence="6">
    <location>
        <position position="434"/>
    </location>
    <ligand>
        <name>heme</name>
        <dbReference type="ChEBI" id="CHEBI:30413"/>
    </ligand>
    <ligandPart>
        <name>Fe</name>
        <dbReference type="ChEBI" id="CHEBI:18248"/>
    </ligandPart>
</feature>
<proteinExistence type="inferred from homology"/>
<feature type="transmembrane region" description="Helical" evidence="7">
    <location>
        <begin position="33"/>
        <end position="57"/>
    </location>
</feature>
<dbReference type="CDD" id="cd11040">
    <property type="entry name" value="CYP7_CYP8-like"/>
    <property type="match status" value="1"/>
</dbReference>
<accession>A0A9W9MD43</accession>
<dbReference type="InterPro" id="IPR002403">
    <property type="entry name" value="Cyt_P450_E_grp-IV"/>
</dbReference>
<dbReference type="GO" id="GO:0016705">
    <property type="term" value="F:oxidoreductase activity, acting on paired donors, with incorporation or reduction of molecular oxygen"/>
    <property type="evidence" value="ECO:0007669"/>
    <property type="project" value="InterPro"/>
</dbReference>
<keyword evidence="7" id="KW-0472">Membrane</keyword>
<keyword evidence="3 6" id="KW-0479">Metal-binding</keyword>
<feature type="transmembrane region" description="Helical" evidence="7">
    <location>
        <begin position="6"/>
        <end position="21"/>
    </location>
</feature>
<evidence type="ECO:0008006" key="10">
    <source>
        <dbReference type="Google" id="ProtNLM"/>
    </source>
</evidence>
<keyword evidence="9" id="KW-1185">Reference proteome</keyword>
<evidence type="ECO:0000256" key="3">
    <source>
        <dbReference type="ARBA" id="ARBA00022723"/>
    </source>
</evidence>
<dbReference type="Proteomes" id="UP001150904">
    <property type="component" value="Unassembled WGS sequence"/>
</dbReference>
<dbReference type="PRINTS" id="PR00465">
    <property type="entry name" value="EP450IV"/>
</dbReference>
<dbReference type="InterPro" id="IPR036396">
    <property type="entry name" value="Cyt_P450_sf"/>
</dbReference>
<evidence type="ECO:0000256" key="4">
    <source>
        <dbReference type="ARBA" id="ARBA00023002"/>
    </source>
</evidence>
<dbReference type="GO" id="GO:0005506">
    <property type="term" value="F:iron ion binding"/>
    <property type="evidence" value="ECO:0007669"/>
    <property type="project" value="InterPro"/>
</dbReference>
<name>A0A9W9MD43_9EURO</name>
<sequence>MLDIIQLLILGVVATAGYVVFRGSRHDPREPPMLSNGIPIISHLLGVMWYGIGYWTMQAKQNASYSIFGIDLLVTKIYIVTSPQLMQVIQRNKSLRLDPLLDITVRSFSGITNKKTLDLLVDTTSGGQGFSQKLMHSLAPTMIGKSLDEMNIRMVRYMTPLIDELGDKAPFDLYMWCQDAITDASTDTMYGPMNPFKDKEISDAFWDFEKGLGALMPNILPWLTAHKPWKARQKMSAAILKYHQNGGIEHASELIKLRHTSTLGAGITPEEYALLEVPMPIGFLSNTVPATFWSIYDIYSRPELLDDLRKEVELNALFTRADGTHVIDIGALRGSCPLLLSTFQEILRVRTMSSPTRFVTQDTIIADKYLVKAGNLVTMPSLEMGKRPEVWGETAEVFDAHRFMTGASSKADPGEREPRRAGGFMTFGVSPTICPGRHFASSEILGMVATMILRYDISPLSGTWEEPEKSSSSLVSIMTPVKGKFPVTVKRRQEYEGTKWDFHVEEGKGQFPLVIG</sequence>
<dbReference type="GO" id="GO:0004497">
    <property type="term" value="F:monooxygenase activity"/>
    <property type="evidence" value="ECO:0007669"/>
    <property type="project" value="InterPro"/>
</dbReference>
<evidence type="ECO:0000256" key="1">
    <source>
        <dbReference type="ARBA" id="ARBA00001971"/>
    </source>
</evidence>
<dbReference type="PANTHER" id="PTHR47582">
    <property type="entry name" value="P450, PUTATIVE (EUROFUNG)-RELATED"/>
    <property type="match status" value="1"/>
</dbReference>
<keyword evidence="7" id="KW-1133">Transmembrane helix</keyword>
<gene>
    <name evidence="8" type="ORF">N7498_007172</name>
</gene>
<keyword evidence="6" id="KW-0349">Heme</keyword>